<evidence type="ECO:0000313" key="1">
    <source>
        <dbReference type="EMBL" id="SEL42077.1"/>
    </source>
</evidence>
<gene>
    <name evidence="1" type="ORF">SAMN05216387_11095</name>
</gene>
<keyword evidence="2" id="KW-1185">Reference proteome</keyword>
<sequence>MPGSVGEGVFHAVCEKPGKKVSAVKKAEADAATAEEVYKAKISNPYLVHWEANDTAAWNEALRQDEILRTSSKWANKPYAERFEEVVRPVRAIMPDASVLENIRSAVHVKQVTKQ</sequence>
<dbReference type="AlphaFoldDB" id="A0A1H7Q451"/>
<protein>
    <submittedName>
        <fullName evidence="1">Uncharacterized protein</fullName>
    </submittedName>
</protein>
<evidence type="ECO:0000313" key="2">
    <source>
        <dbReference type="Proteomes" id="UP000198620"/>
    </source>
</evidence>
<reference evidence="1 2" key="1">
    <citation type="submission" date="2016-10" db="EMBL/GenBank/DDBJ databases">
        <authorList>
            <person name="de Groot N.N."/>
        </authorList>
    </citation>
    <scope>NUCLEOTIDE SEQUENCE [LARGE SCALE GENOMIC DNA]</scope>
    <source>
        <strain evidence="1 2">Nv1</strain>
    </source>
</reference>
<accession>A0A1H7Q451</accession>
<dbReference type="Proteomes" id="UP000198620">
    <property type="component" value="Unassembled WGS sequence"/>
</dbReference>
<organism evidence="1 2">
    <name type="scientific">Nitrosovibrio tenuis</name>
    <dbReference type="NCBI Taxonomy" id="1233"/>
    <lineage>
        <taxon>Bacteria</taxon>
        <taxon>Pseudomonadati</taxon>
        <taxon>Pseudomonadota</taxon>
        <taxon>Betaproteobacteria</taxon>
        <taxon>Nitrosomonadales</taxon>
        <taxon>Nitrosomonadaceae</taxon>
        <taxon>Nitrosovibrio</taxon>
    </lineage>
</organism>
<dbReference type="EMBL" id="FOBH01000010">
    <property type="protein sequence ID" value="SEL42077.1"/>
    <property type="molecule type" value="Genomic_DNA"/>
</dbReference>
<name>A0A1H7Q451_9PROT</name>
<dbReference type="RefSeq" id="WP_177171852.1">
    <property type="nucleotide sequence ID" value="NZ_FOBH01000010.1"/>
</dbReference>
<proteinExistence type="predicted"/>